<evidence type="ECO:0000313" key="1">
    <source>
        <dbReference type="EMBL" id="KAI5679819.1"/>
    </source>
</evidence>
<organism evidence="1 2">
    <name type="scientific">Catharanthus roseus</name>
    <name type="common">Madagascar periwinkle</name>
    <name type="synonym">Vinca rosea</name>
    <dbReference type="NCBI Taxonomy" id="4058"/>
    <lineage>
        <taxon>Eukaryota</taxon>
        <taxon>Viridiplantae</taxon>
        <taxon>Streptophyta</taxon>
        <taxon>Embryophyta</taxon>
        <taxon>Tracheophyta</taxon>
        <taxon>Spermatophyta</taxon>
        <taxon>Magnoliopsida</taxon>
        <taxon>eudicotyledons</taxon>
        <taxon>Gunneridae</taxon>
        <taxon>Pentapetalae</taxon>
        <taxon>asterids</taxon>
        <taxon>lamiids</taxon>
        <taxon>Gentianales</taxon>
        <taxon>Apocynaceae</taxon>
        <taxon>Rauvolfioideae</taxon>
        <taxon>Vinceae</taxon>
        <taxon>Catharanthinae</taxon>
        <taxon>Catharanthus</taxon>
    </lineage>
</organism>
<accession>A0ACC0C4G6</accession>
<comment type="caution">
    <text evidence="1">The sequence shown here is derived from an EMBL/GenBank/DDBJ whole genome shotgun (WGS) entry which is preliminary data.</text>
</comment>
<keyword evidence="2" id="KW-1185">Reference proteome</keyword>
<sequence length="876" mass="98724">MLQWMGGSRRKVNTSRKSTQKRQKQYFEQRRRQQQHQQGAADGGNYYEGKKAYDQQNENNRSLDILSLLNLSAAAQEQKPSHRIARERLEDDTLECETLQQLPEAQSNEVKGQEHSKIKEARTSSCQQMGIGFPKTTSVTAPGNHVETLKKDYDRMNQLKMAPDCQLSVIDILEDDEPITNGKSLPNEAHVAFSIEGLGKVETETPVHSPEAHSRSFLHGCSSPSKAVKTTNSSKDLMSEMVNLEVELVRALLIPNSYPHEFYMKLLDAVHFKLQIVSCANISDAMMQDIDLPFCKSSVEQPFYSKKRVDSSFSKPKQRLAFEEFSPLNDSNNKLDDLLGDDELFYGSKDRNKAIWNGSQILADDVLYESDFHLSDKNWMDSTCKSTEFANSMDYRKKRFTFEGLEQQERRTTMRKACELDCTGATQFSVFALFHSRVFSPVPKFKHQKLENLSNFTVPDMTWHSTIGRDHDFKDLKDELRESCFITEDERESLSLPSEESSSSIAVRGKLEGTLLNLKNKQAMRDTDDICHSENVYSEEISPGQRNRDERNTTLKGHLNEPGMFARMSNRSGSTQVPQLHSTPKKSLKPDQGGYFEAEYDLEEQTSGCNSFSETSGVKKHVSSGCGLWTEDLFHASQDVDLGSSKSCFGRFNMSSSKCCPCCNFTKETHDYCEPNLKNVSGSSIRNIFQVSPQRHKPLDAHGCLTPKKESIVGHAEENSGIQVSDSGKFQPQGDEFIGSESSSAKSTYASDSEGEYRDRKAPTCQTANMGEEENKMNCFLQAENMTSLGPPNRVDGKQRNADGKCQFAPASHLCQTGFEELEDPRPKQRTVGSEVQRTADSTRQVRMFDSCIMQLLCVQVLKGVSMKVTGEQPYQ</sequence>
<reference evidence="2" key="1">
    <citation type="journal article" date="2023" name="Nat. Plants">
        <title>Single-cell RNA sequencing provides a high-resolution roadmap for understanding the multicellular compartmentation of specialized metabolism.</title>
        <authorList>
            <person name="Sun S."/>
            <person name="Shen X."/>
            <person name="Li Y."/>
            <person name="Li Y."/>
            <person name="Wang S."/>
            <person name="Li R."/>
            <person name="Zhang H."/>
            <person name="Shen G."/>
            <person name="Guo B."/>
            <person name="Wei J."/>
            <person name="Xu J."/>
            <person name="St-Pierre B."/>
            <person name="Chen S."/>
            <person name="Sun C."/>
        </authorList>
    </citation>
    <scope>NUCLEOTIDE SEQUENCE [LARGE SCALE GENOMIC DNA]</scope>
</reference>
<protein>
    <submittedName>
        <fullName evidence="1">Uncharacterized protein</fullName>
    </submittedName>
</protein>
<name>A0ACC0C4G6_CATRO</name>
<dbReference type="EMBL" id="CM044701">
    <property type="protein sequence ID" value="KAI5679819.1"/>
    <property type="molecule type" value="Genomic_DNA"/>
</dbReference>
<evidence type="ECO:0000313" key="2">
    <source>
        <dbReference type="Proteomes" id="UP001060085"/>
    </source>
</evidence>
<gene>
    <name evidence="1" type="ORF">M9H77_01046</name>
</gene>
<proteinExistence type="predicted"/>
<dbReference type="Proteomes" id="UP001060085">
    <property type="component" value="Linkage Group LG01"/>
</dbReference>